<protein>
    <submittedName>
        <fullName evidence="4">Acetyltransferase (GNAT) domain-containing protein</fullName>
    </submittedName>
</protein>
<evidence type="ECO:0000259" key="3">
    <source>
        <dbReference type="PROSITE" id="PS51186"/>
    </source>
</evidence>
<reference evidence="5" key="1">
    <citation type="submission" date="2016-10" db="EMBL/GenBank/DDBJ databases">
        <authorList>
            <person name="Varghese N."/>
            <person name="Submissions S."/>
        </authorList>
    </citation>
    <scope>NUCLEOTIDE SEQUENCE [LARGE SCALE GENOMIC DNA]</scope>
    <source>
        <strain evidence="5">IBRC-M 10655</strain>
    </source>
</reference>
<proteinExistence type="predicted"/>
<dbReference type="InterPro" id="IPR016181">
    <property type="entry name" value="Acyl_CoA_acyltransferase"/>
</dbReference>
<name>A0A1H0MRE4_9PSEU</name>
<dbReference type="STRING" id="504798.SAMN05421871_10278"/>
<sequence length="171" mass="18347">MPMRVELVKDVDDDLVGGLAEVLVDCVASGASVGFVGVLAPDRARAWWRTALADPNVLTWVSRDETSRIVGTVRLALATQDNGQHRGEVVKLLVHRDARGKGCAGALLAALEDTARSLGRRVLVLDTHTDSVAEGIYARRGWRRVGTVDDFALTVDGVLAPTTIMVKHLVA</sequence>
<evidence type="ECO:0000313" key="5">
    <source>
        <dbReference type="Proteomes" id="UP000199651"/>
    </source>
</evidence>
<dbReference type="InterPro" id="IPR050832">
    <property type="entry name" value="Bact_Acetyltransf"/>
</dbReference>
<dbReference type="Gene3D" id="3.40.630.30">
    <property type="match status" value="1"/>
</dbReference>
<dbReference type="AlphaFoldDB" id="A0A1H0MRE4"/>
<accession>A0A1H0MRE4</accession>
<dbReference type="SUPFAM" id="SSF55729">
    <property type="entry name" value="Acyl-CoA N-acyltransferases (Nat)"/>
    <property type="match status" value="1"/>
</dbReference>
<keyword evidence="5" id="KW-1185">Reference proteome</keyword>
<dbReference type="GO" id="GO:0016747">
    <property type="term" value="F:acyltransferase activity, transferring groups other than amino-acyl groups"/>
    <property type="evidence" value="ECO:0007669"/>
    <property type="project" value="InterPro"/>
</dbReference>
<gene>
    <name evidence="4" type="ORF">SAMN05192558_10528</name>
</gene>
<dbReference type="CDD" id="cd04301">
    <property type="entry name" value="NAT_SF"/>
    <property type="match status" value="1"/>
</dbReference>
<dbReference type="Pfam" id="PF00583">
    <property type="entry name" value="Acetyltransf_1"/>
    <property type="match status" value="1"/>
</dbReference>
<dbReference type="InterPro" id="IPR000182">
    <property type="entry name" value="GNAT_dom"/>
</dbReference>
<dbReference type="Proteomes" id="UP000199651">
    <property type="component" value="Unassembled WGS sequence"/>
</dbReference>
<keyword evidence="1 4" id="KW-0808">Transferase</keyword>
<dbReference type="PANTHER" id="PTHR43877:SF2">
    <property type="entry name" value="AMINOALKYLPHOSPHONATE N-ACETYLTRANSFERASE-RELATED"/>
    <property type="match status" value="1"/>
</dbReference>
<organism evidence="4 5">
    <name type="scientific">Actinokineospora alba</name>
    <dbReference type="NCBI Taxonomy" id="504798"/>
    <lineage>
        <taxon>Bacteria</taxon>
        <taxon>Bacillati</taxon>
        <taxon>Actinomycetota</taxon>
        <taxon>Actinomycetes</taxon>
        <taxon>Pseudonocardiales</taxon>
        <taxon>Pseudonocardiaceae</taxon>
        <taxon>Actinokineospora</taxon>
    </lineage>
</organism>
<evidence type="ECO:0000256" key="1">
    <source>
        <dbReference type="ARBA" id="ARBA00022679"/>
    </source>
</evidence>
<evidence type="ECO:0000313" key="4">
    <source>
        <dbReference type="EMBL" id="SDO82971.1"/>
    </source>
</evidence>
<feature type="domain" description="N-acetyltransferase" evidence="3">
    <location>
        <begin position="22"/>
        <end position="170"/>
    </location>
</feature>
<dbReference type="PROSITE" id="PS51186">
    <property type="entry name" value="GNAT"/>
    <property type="match status" value="1"/>
</dbReference>
<dbReference type="EMBL" id="FNJB01000005">
    <property type="protein sequence ID" value="SDO82971.1"/>
    <property type="molecule type" value="Genomic_DNA"/>
</dbReference>
<evidence type="ECO:0000256" key="2">
    <source>
        <dbReference type="ARBA" id="ARBA00023315"/>
    </source>
</evidence>
<keyword evidence="2" id="KW-0012">Acyltransferase</keyword>
<dbReference type="PANTHER" id="PTHR43877">
    <property type="entry name" value="AMINOALKYLPHOSPHONATE N-ACETYLTRANSFERASE-RELATED-RELATED"/>
    <property type="match status" value="1"/>
</dbReference>